<dbReference type="PANTHER" id="PTHR35807:SF1">
    <property type="entry name" value="TRANSCRIPTIONAL REGULATOR REDD"/>
    <property type="match status" value="1"/>
</dbReference>
<dbReference type="Gene3D" id="1.10.10.10">
    <property type="entry name" value="Winged helix-like DNA-binding domain superfamily/Winged helix DNA-binding domain"/>
    <property type="match status" value="1"/>
</dbReference>
<dbReference type="RefSeq" id="WP_203854064.1">
    <property type="nucleotide sequence ID" value="NZ_BAAAVW010000003.1"/>
</dbReference>
<sequence length="263" mass="29531">MHFFILGSLEVGSADRRIRITAPKQRAVLAGLLLGANHEVPLDQLIRFAWDGRPPATAHTTLQSYIYRLRQLLRPLPGVALRTNIDSYVLDVRHDDTDLWYFRGQVEEARALARLGKLAESAEGLRRAMAVWRGGSLSGIPGETVAQEARVIDGERISAYEELFDTEILLGRARQIIPELHKVVSNYAYHEVFRAQLMLALYASGRQAEALQNYALIRRRLRDTLGIEPGQELQELHRSILSQVPAAEITPPTWARSVNVPIG</sequence>
<dbReference type="InterPro" id="IPR011990">
    <property type="entry name" value="TPR-like_helical_dom_sf"/>
</dbReference>
<dbReference type="InterPro" id="IPR036388">
    <property type="entry name" value="WH-like_DNA-bd_sf"/>
</dbReference>
<evidence type="ECO:0000259" key="3">
    <source>
        <dbReference type="SMART" id="SM01043"/>
    </source>
</evidence>
<evidence type="ECO:0000313" key="4">
    <source>
        <dbReference type="EMBL" id="GIG52474.1"/>
    </source>
</evidence>
<dbReference type="PANTHER" id="PTHR35807">
    <property type="entry name" value="TRANSCRIPTIONAL REGULATOR REDD-RELATED"/>
    <property type="match status" value="1"/>
</dbReference>
<name>A0A919PY48_9ACTN</name>
<organism evidence="4 5">
    <name type="scientific">Dactylosporangium siamense</name>
    <dbReference type="NCBI Taxonomy" id="685454"/>
    <lineage>
        <taxon>Bacteria</taxon>
        <taxon>Bacillati</taxon>
        <taxon>Actinomycetota</taxon>
        <taxon>Actinomycetes</taxon>
        <taxon>Micromonosporales</taxon>
        <taxon>Micromonosporaceae</taxon>
        <taxon>Dactylosporangium</taxon>
    </lineage>
</organism>
<dbReference type="InterPro" id="IPR016032">
    <property type="entry name" value="Sig_transdc_resp-reg_C-effctor"/>
</dbReference>
<evidence type="ECO:0000313" key="5">
    <source>
        <dbReference type="Proteomes" id="UP000660611"/>
    </source>
</evidence>
<dbReference type="AlphaFoldDB" id="A0A919PY48"/>
<keyword evidence="1" id="KW-0805">Transcription regulation</keyword>
<dbReference type="Proteomes" id="UP000660611">
    <property type="component" value="Unassembled WGS sequence"/>
</dbReference>
<protein>
    <recommendedName>
        <fullName evidence="3">Bacterial transcriptional activator domain-containing protein</fullName>
    </recommendedName>
</protein>
<gene>
    <name evidence="4" type="ORF">Dsi01nite_105150</name>
</gene>
<dbReference type="Gene3D" id="1.25.40.10">
    <property type="entry name" value="Tetratricopeptide repeat domain"/>
    <property type="match status" value="1"/>
</dbReference>
<evidence type="ECO:0000256" key="1">
    <source>
        <dbReference type="ARBA" id="ARBA00023015"/>
    </source>
</evidence>
<dbReference type="EMBL" id="BONQ01000180">
    <property type="protein sequence ID" value="GIG52474.1"/>
    <property type="molecule type" value="Genomic_DNA"/>
</dbReference>
<dbReference type="InterPro" id="IPR005158">
    <property type="entry name" value="BTAD"/>
</dbReference>
<keyword evidence="5" id="KW-1185">Reference proteome</keyword>
<feature type="domain" description="Bacterial transcriptional activator" evidence="3">
    <location>
        <begin position="97"/>
        <end position="241"/>
    </location>
</feature>
<reference evidence="4" key="1">
    <citation type="submission" date="2021-01" db="EMBL/GenBank/DDBJ databases">
        <title>Whole genome shotgun sequence of Dactylosporangium siamense NBRC 106093.</title>
        <authorList>
            <person name="Komaki H."/>
            <person name="Tamura T."/>
        </authorList>
    </citation>
    <scope>NUCLEOTIDE SEQUENCE</scope>
    <source>
        <strain evidence="4">NBRC 106093</strain>
    </source>
</reference>
<keyword evidence="2" id="KW-0804">Transcription</keyword>
<dbReference type="InterPro" id="IPR051677">
    <property type="entry name" value="AfsR-DnrI-RedD_regulator"/>
</dbReference>
<accession>A0A919PY48</accession>
<dbReference type="GO" id="GO:0003677">
    <property type="term" value="F:DNA binding"/>
    <property type="evidence" value="ECO:0007669"/>
    <property type="project" value="InterPro"/>
</dbReference>
<dbReference type="CDD" id="cd15831">
    <property type="entry name" value="BTAD"/>
    <property type="match status" value="1"/>
</dbReference>
<dbReference type="Pfam" id="PF03704">
    <property type="entry name" value="BTAD"/>
    <property type="match status" value="1"/>
</dbReference>
<comment type="caution">
    <text evidence="4">The sequence shown here is derived from an EMBL/GenBank/DDBJ whole genome shotgun (WGS) entry which is preliminary data.</text>
</comment>
<dbReference type="SUPFAM" id="SSF46894">
    <property type="entry name" value="C-terminal effector domain of the bipartite response regulators"/>
    <property type="match status" value="1"/>
</dbReference>
<dbReference type="GO" id="GO:0006355">
    <property type="term" value="P:regulation of DNA-templated transcription"/>
    <property type="evidence" value="ECO:0007669"/>
    <property type="project" value="InterPro"/>
</dbReference>
<evidence type="ECO:0000256" key="2">
    <source>
        <dbReference type="ARBA" id="ARBA00023163"/>
    </source>
</evidence>
<proteinExistence type="predicted"/>
<dbReference type="SUPFAM" id="SSF48452">
    <property type="entry name" value="TPR-like"/>
    <property type="match status" value="1"/>
</dbReference>
<dbReference type="SMART" id="SM01043">
    <property type="entry name" value="BTAD"/>
    <property type="match status" value="1"/>
</dbReference>